<organism evidence="2 6">
    <name type="scientific">Staphylococcus aureus</name>
    <dbReference type="NCBI Taxonomy" id="1280"/>
    <lineage>
        <taxon>Bacteria</taxon>
        <taxon>Bacillati</taxon>
        <taxon>Bacillota</taxon>
        <taxon>Bacilli</taxon>
        <taxon>Bacillales</taxon>
        <taxon>Staphylococcaceae</taxon>
        <taxon>Staphylococcus</taxon>
    </lineage>
</organism>
<evidence type="ECO:0000313" key="1">
    <source>
        <dbReference type="EMBL" id="CZQ60150.1"/>
    </source>
</evidence>
<dbReference type="Proteomes" id="UP000249918">
    <property type="component" value="Unassembled WGS sequence"/>
</dbReference>
<dbReference type="RefSeq" id="WP_000514001.1">
    <property type="nucleotide sequence ID" value="NZ_AP025176.1"/>
</dbReference>
<reference evidence="3" key="3">
    <citation type="submission" date="2019-04" db="EMBL/GenBank/DDBJ databases">
        <title>Whole-genome sequencing of local methicillin-resistant S. aureus strain Lr2.</title>
        <authorList>
            <person name="Ullah N."/>
            <person name="Ali A."/>
        </authorList>
    </citation>
    <scope>NUCLEOTIDE SEQUENCE [LARGE SCALE GENOMIC DNA]</scope>
    <source>
        <strain evidence="3">Lr2</strain>
    </source>
</reference>
<evidence type="ECO:0000313" key="3">
    <source>
        <dbReference type="EMBL" id="QCT56177.1"/>
    </source>
</evidence>
<evidence type="ECO:0000313" key="2">
    <source>
        <dbReference type="EMBL" id="MBX8593974.1"/>
    </source>
</evidence>
<reference evidence="4 5" key="2">
    <citation type="submission" date="2018-06" db="EMBL/GenBank/DDBJ databases">
        <authorList>
            <consortium name="Pathogen Informatics"/>
            <person name="Doyle S."/>
        </authorList>
    </citation>
    <scope>NUCLEOTIDE SEQUENCE [LARGE SCALE GENOMIC DNA]</scope>
    <source>
        <strain evidence="4 5">EOE047</strain>
    </source>
</reference>
<proteinExistence type="predicted"/>
<protein>
    <submittedName>
        <fullName evidence="2">Uncharacterized protein</fullName>
    </submittedName>
</protein>
<name>A0AAE8PB69_STAAU</name>
<evidence type="ECO:0000313" key="4">
    <source>
        <dbReference type="EMBL" id="SRC27492.1"/>
    </source>
</evidence>
<reference evidence="1" key="1">
    <citation type="submission" date="2016-02" db="EMBL/GenBank/DDBJ databases">
        <authorList>
            <consortium name="Pathogen Informatics"/>
        </authorList>
    </citation>
    <scope>NUCLEOTIDE SEQUENCE</scope>
    <source>
        <strain evidence="1">1943STDY5698364</strain>
    </source>
</reference>
<dbReference type="AlphaFoldDB" id="A0AAE8PB69"/>
<dbReference type="EMBL" id="CP038850">
    <property type="protein sequence ID" value="QCT56177.1"/>
    <property type="molecule type" value="Genomic_DNA"/>
</dbReference>
<dbReference type="EMBL" id="FJNR01000006">
    <property type="protein sequence ID" value="CZQ60150.1"/>
    <property type="molecule type" value="Genomic_DNA"/>
</dbReference>
<sequence>MGKEIYLDPIEFQNVLEKFEKGSSEISEVSISSIKDAKNEIILESIVELEKIIDDLSKAMKTYSKMIGSDKEAMDKIASTMQRNDKDNANKIANRN</sequence>
<dbReference type="EMBL" id="JAIGOF010000004">
    <property type="protein sequence ID" value="MBX8593974.1"/>
    <property type="molecule type" value="Genomic_DNA"/>
</dbReference>
<gene>
    <name evidence="3" type="ORF">E1948_01490</name>
    <name evidence="2" type="ORF">E1948_05030</name>
    <name evidence="1" type="ORF">ERS391062_01222</name>
    <name evidence="4" type="ORF">SAMEA1466929_01702</name>
</gene>
<reference evidence="2" key="4">
    <citation type="submission" date="2021-08" db="EMBL/GenBank/DDBJ databases">
        <title>Whole-genome sequencing of local methicillin-resistant S. aureus strain Lr2.</title>
        <authorList>
            <person name="Ali A."/>
            <person name="Ullah N."/>
        </authorList>
    </citation>
    <scope>NUCLEOTIDE SEQUENCE</scope>
    <source>
        <strain evidence="2">Lr2</strain>
    </source>
</reference>
<dbReference type="EMBL" id="UDJK01000006">
    <property type="protein sequence ID" value="SRC27492.1"/>
    <property type="molecule type" value="Genomic_DNA"/>
</dbReference>
<dbReference type="Proteomes" id="UP000070985">
    <property type="component" value="Unassembled WGS sequence"/>
</dbReference>
<evidence type="ECO:0000313" key="6">
    <source>
        <dbReference type="Proteomes" id="UP000309390"/>
    </source>
</evidence>
<accession>A0AAE8PB69</accession>
<dbReference type="Proteomes" id="UP000309390">
    <property type="component" value="Unassembled WGS sequence"/>
</dbReference>
<evidence type="ECO:0000313" key="5">
    <source>
        <dbReference type="Proteomes" id="UP000249918"/>
    </source>
</evidence>